<evidence type="ECO:0000313" key="2">
    <source>
        <dbReference type="Proteomes" id="UP000187608"/>
    </source>
</evidence>
<reference evidence="2" key="1">
    <citation type="submission" date="2017-01" db="EMBL/GenBank/DDBJ databases">
        <authorList>
            <person name="Varghese N."/>
            <person name="Submissions S."/>
        </authorList>
    </citation>
    <scope>NUCLEOTIDE SEQUENCE [LARGE SCALE GENOMIC DNA]</scope>
    <source>
        <strain evidence="2">DSM 23127</strain>
    </source>
</reference>
<evidence type="ECO:0000313" key="1">
    <source>
        <dbReference type="EMBL" id="SIS63524.1"/>
    </source>
</evidence>
<protein>
    <recommendedName>
        <fullName evidence="3">DUF4830 domain-containing protein</fullName>
    </recommendedName>
</protein>
<dbReference type="STRING" id="570947.SAMN05421687_11526"/>
<dbReference type="RefSeq" id="WP_076560670.1">
    <property type="nucleotide sequence ID" value="NZ_FTOC01000015.1"/>
</dbReference>
<keyword evidence="2" id="KW-1185">Reference proteome</keyword>
<name>A0A1N7KPN9_9BACI</name>
<organism evidence="1 2">
    <name type="scientific">Salimicrobium flavidum</name>
    <dbReference type="NCBI Taxonomy" id="570947"/>
    <lineage>
        <taxon>Bacteria</taxon>
        <taxon>Bacillati</taxon>
        <taxon>Bacillota</taxon>
        <taxon>Bacilli</taxon>
        <taxon>Bacillales</taxon>
        <taxon>Bacillaceae</taxon>
        <taxon>Salimicrobium</taxon>
    </lineage>
</organism>
<sequence>MVGSYYYFALEGIITRRFISFSILASLLLLFSCSHTDIEESHKNAIEKNGWEIKKVETEEKELNMALIESDELYTNLAIDTNDIGNHKLLTISYELTAKCSEENIGAGVFYTDENIIETYLQLPTATPGTVQMTDKESFLNEYCQ</sequence>
<dbReference type="EMBL" id="FTOC01000015">
    <property type="protein sequence ID" value="SIS63524.1"/>
    <property type="molecule type" value="Genomic_DNA"/>
</dbReference>
<gene>
    <name evidence="1" type="ORF">SAMN05421687_11526</name>
</gene>
<proteinExistence type="predicted"/>
<dbReference type="Proteomes" id="UP000187608">
    <property type="component" value="Unassembled WGS sequence"/>
</dbReference>
<dbReference type="AlphaFoldDB" id="A0A1N7KPN9"/>
<accession>A0A1N7KPN9</accession>
<evidence type="ECO:0008006" key="3">
    <source>
        <dbReference type="Google" id="ProtNLM"/>
    </source>
</evidence>